<comment type="caution">
    <text evidence="3">The sequence shown here is derived from an EMBL/GenBank/DDBJ whole genome shotgun (WGS) entry which is preliminary data.</text>
</comment>
<proteinExistence type="predicted"/>
<evidence type="ECO:0000313" key="3">
    <source>
        <dbReference type="EMBL" id="EGE46900.1"/>
    </source>
</evidence>
<reference evidence="3 4" key="1">
    <citation type="journal article" date="2011" name="Science">
        <title>Drosophila microbiome modulates host developmental and metabolic homeostasis via insulin signaling.</title>
        <authorList>
            <person name="Shin S.C."/>
            <person name="Kim S.H."/>
            <person name="You H."/>
            <person name="Kim B."/>
            <person name="Kim A.C."/>
            <person name="Lee K.A."/>
            <person name="Yoon J.H."/>
            <person name="Ryu J.H."/>
            <person name="Lee W.J."/>
        </authorList>
    </citation>
    <scope>NUCLEOTIDE SEQUENCE [LARGE SCALE GENOMIC DNA]</scope>
    <source>
        <strain evidence="3 4">DM001</strain>
    </source>
</reference>
<dbReference type="Proteomes" id="UP000018454">
    <property type="component" value="Unassembled WGS sequence"/>
</dbReference>
<evidence type="ECO:0000259" key="2">
    <source>
        <dbReference type="Pfam" id="PF10030"/>
    </source>
</evidence>
<accession>F1YW98</accession>
<dbReference type="EMBL" id="AEUP01000036">
    <property type="protein sequence ID" value="EGE46900.1"/>
    <property type="molecule type" value="Genomic_DNA"/>
</dbReference>
<dbReference type="AlphaFoldDB" id="F1YW98"/>
<feature type="domain" description="DUF2272" evidence="2">
    <location>
        <begin position="120"/>
        <end position="309"/>
    </location>
</feature>
<gene>
    <name evidence="3" type="ORF">APO_2507</name>
</gene>
<name>F1YW98_9PROT</name>
<sequence>MSRAPDLPESCSGMETRLSRKLTVALLAPLCLAACATQQPQPGARPTPSAASSTNAWNTASGGYGYGGHVPDFATRNFEPFNRQDVVGIAMREWRLFGSPVNDDDPEQRPEPQVASVKPERAPGLWERVGEYWWIGMDPDMTETSWTGKHDANGRLTDFVHDGSYAWSAAFISYVMRVAGANSRFPYSPNHSTYINAAASGQSPILRAQDPANYTPKPGDLICVARGRSKDTIRFSSLPTSYGFPAHCGFVVAVGQNGQPFGRQISIIGGNIDDAVALTHVPTDTQGRLTSPDGQSYDSRYPWAAVLEVLYDAEQEPTAGQ</sequence>
<organism evidence="3 4">
    <name type="scientific">Acetobacter pomorum DM001</name>
    <dbReference type="NCBI Taxonomy" id="945681"/>
    <lineage>
        <taxon>Bacteria</taxon>
        <taxon>Pseudomonadati</taxon>
        <taxon>Pseudomonadota</taxon>
        <taxon>Alphaproteobacteria</taxon>
        <taxon>Acetobacterales</taxon>
        <taxon>Acetobacteraceae</taxon>
        <taxon>Acetobacter</taxon>
    </lineage>
</organism>
<evidence type="ECO:0000256" key="1">
    <source>
        <dbReference type="SAM" id="MobiDB-lite"/>
    </source>
</evidence>
<evidence type="ECO:0000313" key="4">
    <source>
        <dbReference type="Proteomes" id="UP000018454"/>
    </source>
</evidence>
<dbReference type="Pfam" id="PF10030">
    <property type="entry name" value="DUF2272"/>
    <property type="match status" value="1"/>
</dbReference>
<feature type="region of interest" description="Disordered" evidence="1">
    <location>
        <begin position="98"/>
        <end position="119"/>
    </location>
</feature>
<protein>
    <recommendedName>
        <fullName evidence="2">DUF2272 domain-containing protein</fullName>
    </recommendedName>
</protein>
<dbReference type="InterPro" id="IPR019262">
    <property type="entry name" value="DUF2272"/>
</dbReference>